<dbReference type="EMBL" id="MJFZ01000611">
    <property type="protein sequence ID" value="RAW26862.1"/>
    <property type="molecule type" value="Genomic_DNA"/>
</dbReference>
<dbReference type="AlphaFoldDB" id="A0A329RTY3"/>
<dbReference type="Proteomes" id="UP000697107">
    <property type="component" value="Unassembled WGS sequence"/>
</dbReference>
<evidence type="ECO:0000313" key="5">
    <source>
        <dbReference type="EMBL" id="KAG3214705.1"/>
    </source>
</evidence>
<organism evidence="6 7">
    <name type="scientific">Phytophthora cactorum</name>
    <dbReference type="NCBI Taxonomy" id="29920"/>
    <lineage>
        <taxon>Eukaryota</taxon>
        <taxon>Sar</taxon>
        <taxon>Stramenopiles</taxon>
        <taxon>Oomycota</taxon>
        <taxon>Peronosporomycetes</taxon>
        <taxon>Peronosporales</taxon>
        <taxon>Peronosporaceae</taxon>
        <taxon>Phytophthora</taxon>
    </lineage>
</organism>
<dbReference type="VEuPathDB" id="FungiDB:PC110_g16739"/>
<dbReference type="Proteomes" id="UP000251314">
    <property type="component" value="Unassembled WGS sequence"/>
</dbReference>
<proteinExistence type="predicted"/>
<evidence type="ECO:0000313" key="2">
    <source>
        <dbReference type="EMBL" id="KAG2884802.1"/>
    </source>
</evidence>
<dbReference type="EMBL" id="RCMV01000616">
    <property type="protein sequence ID" value="KAG3214705.1"/>
    <property type="molecule type" value="Genomic_DNA"/>
</dbReference>
<evidence type="ECO:0000313" key="7">
    <source>
        <dbReference type="Proteomes" id="UP000251314"/>
    </source>
</evidence>
<dbReference type="EMBL" id="RCMK01001464">
    <property type="protein sequence ID" value="KAG2893834.1"/>
    <property type="molecule type" value="Genomic_DNA"/>
</dbReference>
<gene>
    <name evidence="6" type="ORF">PC110_g16739</name>
    <name evidence="1" type="ORF">PC113_g19812</name>
    <name evidence="2" type="ORF">PC115_g21220</name>
    <name evidence="3" type="ORF">PC117_g23670</name>
    <name evidence="4" type="ORF">PC118_g19589</name>
    <name evidence="5" type="ORF">PC129_g14395</name>
</gene>
<dbReference type="Proteomes" id="UP000760860">
    <property type="component" value="Unassembled WGS sequence"/>
</dbReference>
<evidence type="ECO:0000313" key="4">
    <source>
        <dbReference type="EMBL" id="KAG2965712.1"/>
    </source>
</evidence>
<name>A0A329RTY3_9STRA</name>
<reference evidence="6 7" key="1">
    <citation type="submission" date="2018-01" db="EMBL/GenBank/DDBJ databases">
        <title>Draft genome of the strawberry crown rot pathogen Phytophthora cactorum.</title>
        <authorList>
            <person name="Armitage A.D."/>
            <person name="Lysoe E."/>
            <person name="Nellist C.F."/>
            <person name="Harrison R.J."/>
            <person name="Brurberg M.B."/>
        </authorList>
    </citation>
    <scope>NUCLEOTIDE SEQUENCE [LARGE SCALE GENOMIC DNA]</scope>
    <source>
        <strain evidence="6 7">10300</strain>
    </source>
</reference>
<dbReference type="Proteomes" id="UP000735874">
    <property type="component" value="Unassembled WGS sequence"/>
</dbReference>
<dbReference type="EMBL" id="RCMG01001059">
    <property type="protein sequence ID" value="KAG2837594.1"/>
    <property type="molecule type" value="Genomic_DNA"/>
</dbReference>
<dbReference type="Proteomes" id="UP000736787">
    <property type="component" value="Unassembled WGS sequence"/>
</dbReference>
<evidence type="ECO:0000313" key="6">
    <source>
        <dbReference type="EMBL" id="RAW26862.1"/>
    </source>
</evidence>
<accession>A0A329RTY3</accession>
<dbReference type="EMBL" id="RCML01001083">
    <property type="protein sequence ID" value="KAG2965712.1"/>
    <property type="molecule type" value="Genomic_DNA"/>
</dbReference>
<keyword evidence="7" id="KW-1185">Reference proteome</keyword>
<dbReference type="EMBL" id="RCMI01001466">
    <property type="protein sequence ID" value="KAG2884802.1"/>
    <property type="molecule type" value="Genomic_DNA"/>
</dbReference>
<evidence type="ECO:0000313" key="1">
    <source>
        <dbReference type="EMBL" id="KAG2837594.1"/>
    </source>
</evidence>
<comment type="caution">
    <text evidence="6">The sequence shown here is derived from an EMBL/GenBank/DDBJ whole genome shotgun (WGS) entry which is preliminary data.</text>
</comment>
<dbReference type="OrthoDB" id="99746at2759"/>
<dbReference type="Proteomes" id="UP000774804">
    <property type="component" value="Unassembled WGS sequence"/>
</dbReference>
<sequence>MTKFDMSQDMEHAAFPPLTRVEWEALHRLAALSGEAVVTALLRSATPDLQHLATQ</sequence>
<reference evidence="5" key="2">
    <citation type="submission" date="2018-05" db="EMBL/GenBank/DDBJ databases">
        <title>Effector identification in a new, highly contiguous assembly of the strawberry crown rot pathogen Phytophthora cactorum.</title>
        <authorList>
            <person name="Armitage A.D."/>
            <person name="Nellist C.F."/>
            <person name="Bates H."/>
            <person name="Vickerstaff R.J."/>
            <person name="Harrison R.J."/>
        </authorList>
    </citation>
    <scope>NUCLEOTIDE SEQUENCE</scope>
    <source>
        <strain evidence="1">15-7</strain>
        <strain evidence="2">4032</strain>
        <strain evidence="3">4040</strain>
        <strain evidence="4">P415</strain>
        <strain evidence="5">P421</strain>
    </source>
</reference>
<evidence type="ECO:0000313" key="3">
    <source>
        <dbReference type="EMBL" id="KAG2893834.1"/>
    </source>
</evidence>
<protein>
    <submittedName>
        <fullName evidence="6">Uncharacterized protein</fullName>
    </submittedName>
</protein>